<gene>
    <name evidence="2" type="primary">dpsR</name>
</gene>
<dbReference type="Pfam" id="PF13385">
    <property type="entry name" value="Laminin_G_3"/>
    <property type="match status" value="1"/>
</dbReference>
<dbReference type="InterPro" id="IPR013320">
    <property type="entry name" value="ConA-like_dom_sf"/>
</dbReference>
<keyword evidence="2" id="KW-0456">Lyase</keyword>
<dbReference type="AlphaFoldDB" id="B4XES9"/>
<dbReference type="InterPro" id="IPR039448">
    <property type="entry name" value="Beta_helix"/>
</dbReference>
<reference evidence="2" key="1">
    <citation type="journal article" date="2008" name="J. Ind. Microbiol. Biotechnol.">
        <title>Identification and organization of genes for diutan polysaccharide synthesis from Sphingomonas sp. ATCC 53159.</title>
        <authorList>
            <person name="Coleman R.J."/>
            <person name="Patel Y.N."/>
            <person name="Harding N.E."/>
        </authorList>
    </citation>
    <scope>NUCLEOTIDE SEQUENCE</scope>
    <source>
        <strain evidence="2">ATCC 53159</strain>
    </source>
</reference>
<name>B4XES9_9SPHN</name>
<protein>
    <submittedName>
        <fullName evidence="2">Putative diutan polysaccharide lyase</fullName>
    </submittedName>
</protein>
<feature type="domain" description="Right handed beta helix" evidence="1">
    <location>
        <begin position="94"/>
        <end position="272"/>
    </location>
</feature>
<dbReference type="Gene3D" id="2.160.20.10">
    <property type="entry name" value="Single-stranded right-handed beta-helix, Pectin lyase-like"/>
    <property type="match status" value="1"/>
</dbReference>
<evidence type="ECO:0000313" key="2">
    <source>
        <dbReference type="EMBL" id="ABW74880.1"/>
    </source>
</evidence>
<organism evidence="2">
    <name type="scientific">Sphingomonas sp. ATCC 53159</name>
    <dbReference type="NCBI Taxonomy" id="194870"/>
    <lineage>
        <taxon>Bacteria</taxon>
        <taxon>Pseudomonadati</taxon>
        <taxon>Pseudomonadota</taxon>
        <taxon>Alphaproteobacteria</taxon>
        <taxon>Sphingomonadales</taxon>
        <taxon>Sphingomonadaceae</taxon>
        <taxon>Sphingomonas</taxon>
    </lineage>
</organism>
<dbReference type="EMBL" id="EU026118">
    <property type="protein sequence ID" value="ABW74880.1"/>
    <property type="molecule type" value="Genomic_DNA"/>
</dbReference>
<dbReference type="InterPro" id="IPR012334">
    <property type="entry name" value="Pectin_lyas_fold"/>
</dbReference>
<dbReference type="InterPro" id="IPR011050">
    <property type="entry name" value="Pectin_lyase_fold/virulence"/>
</dbReference>
<dbReference type="SUPFAM" id="SSF51126">
    <property type="entry name" value="Pectin lyase-like"/>
    <property type="match status" value="1"/>
</dbReference>
<dbReference type="GO" id="GO:0016829">
    <property type="term" value="F:lyase activity"/>
    <property type="evidence" value="ECO:0007669"/>
    <property type="project" value="UniProtKB-KW"/>
</dbReference>
<proteinExistence type="predicted"/>
<accession>B4XES9</accession>
<sequence length="665" mass="68991">MPDIIVKNQTELNAAIAAAKGGETIKLAAGVYTDLTVMTKTFTSMVTIESLDSSNPVNIQKLVIGNSSNVTVKNMVAATDYKPADDWNRLNTIQGSANIVLDGVRFSGGTGDPSLSKGAGLFVRNSTSVTMQNSSIDHFGLGLEAYNVDGMVVQNSSFHDNRRDHTNFTEMNNLVIDGNSFTNLFPVGTEHPDAIQFFTAGKVKGNTNITISNNVIMQGAGSGAQGIFMNDEAGNLPYVNVNIKNNLIYLNGYYHGINVVNGVNVNIESNSVISQVDGTSFWIRLDKTNGATIKNNVADLITVTSSSSNIVQTGNRTLTSDSATIRKIYGLNDGATARLSDLIVPGVGYQPPVSSAAAAQVTTELSTAKAANPSLLLDLSFSNSGVVDLSHWNTGQTTKAVDVSAVVGSAFHVSTGTGVELNRSYSRQIYALSAFTLSFDLKRDSATATAGQILGIFQSWSVSLQANGELSFTMRNAAGVSQTMVTSGAKLLDAATHKIALTYDSTRKTAILYVDGMQRGTATMTGTTRPAESWGLYVGSPFSTAFSGTVGDIEIRDGAISAAQVQALVTASSASAAATVKDSLVTGAAAQAAALLAGAGAASTATPLATVATVGSTLSIGTAASSQIALVSKIGVDMMTAGAMGAIRSAATLSATADQYNLYRA</sequence>
<dbReference type="Gene3D" id="2.60.120.200">
    <property type="match status" value="1"/>
</dbReference>
<dbReference type="SMART" id="SM00710">
    <property type="entry name" value="PbH1"/>
    <property type="match status" value="6"/>
</dbReference>
<dbReference type="SUPFAM" id="SSF49899">
    <property type="entry name" value="Concanavalin A-like lectins/glucanases"/>
    <property type="match status" value="1"/>
</dbReference>
<dbReference type="InterPro" id="IPR006626">
    <property type="entry name" value="PbH1"/>
</dbReference>
<evidence type="ECO:0000259" key="1">
    <source>
        <dbReference type="Pfam" id="PF13229"/>
    </source>
</evidence>
<dbReference type="Pfam" id="PF13229">
    <property type="entry name" value="Beta_helix"/>
    <property type="match status" value="1"/>
</dbReference>